<gene>
    <name evidence="8" type="primary">rps4</name>
</gene>
<dbReference type="GeneID" id="9385227"/>
<accession>D8WJ67</accession>
<keyword evidence="5" id="KW-0687">Ribonucleoprotein</keyword>
<evidence type="ECO:0000313" key="9">
    <source>
        <dbReference type="EMBL" id="ACZ44431.1"/>
    </source>
</evidence>
<dbReference type="PROSITE" id="PS50889">
    <property type="entry name" value="S4"/>
    <property type="match status" value="1"/>
</dbReference>
<dbReference type="PANTHER" id="PTHR11831">
    <property type="entry name" value="30S 40S RIBOSOMAL PROTEIN"/>
    <property type="match status" value="1"/>
</dbReference>
<evidence type="ECO:0000259" key="7">
    <source>
        <dbReference type="SMART" id="SM00363"/>
    </source>
</evidence>
<keyword evidence="2 6" id="KW-0699">rRNA-binding</keyword>
<dbReference type="InterPro" id="IPR002942">
    <property type="entry name" value="S4_RNA-bd"/>
</dbReference>
<evidence type="ECO:0000256" key="6">
    <source>
        <dbReference type="PROSITE-ProRule" id="PRU00182"/>
    </source>
</evidence>
<dbReference type="SMART" id="SM00363">
    <property type="entry name" value="S4"/>
    <property type="match status" value="1"/>
</dbReference>
<evidence type="ECO:0000256" key="5">
    <source>
        <dbReference type="ARBA" id="ARBA00023274"/>
    </source>
</evidence>
<organism evidence="8">
    <name type="scientific">Globisporangium ultimum</name>
    <name type="common">Pythium ultimum</name>
    <dbReference type="NCBI Taxonomy" id="2052682"/>
    <lineage>
        <taxon>Eukaryota</taxon>
        <taxon>Sar</taxon>
        <taxon>Stramenopiles</taxon>
        <taxon>Oomycota</taxon>
        <taxon>Peronosporomycetes</taxon>
        <taxon>Pythiales</taxon>
        <taxon>Pythiaceae</taxon>
        <taxon>Globisporangium</taxon>
    </lineage>
</organism>
<evidence type="ECO:0000313" key="8">
    <source>
        <dbReference type="EMBL" id="ACZ43849.1"/>
    </source>
</evidence>
<dbReference type="PANTHER" id="PTHR11831:SF4">
    <property type="entry name" value="SMALL RIBOSOMAL SUBUNIT PROTEIN US4M"/>
    <property type="match status" value="1"/>
</dbReference>
<dbReference type="GeneID" id="9385279"/>
<evidence type="ECO:0000256" key="3">
    <source>
        <dbReference type="ARBA" id="ARBA00022884"/>
    </source>
</evidence>
<dbReference type="GO" id="GO:0003735">
    <property type="term" value="F:structural constituent of ribosome"/>
    <property type="evidence" value="ECO:0007669"/>
    <property type="project" value="TreeGrafter"/>
</dbReference>
<dbReference type="EMBL" id="GU138663">
    <property type="protein sequence ID" value="ACZ44484.1"/>
    <property type="molecule type" value="Genomic_DNA"/>
</dbReference>
<reference evidence="8" key="2">
    <citation type="journal article" date="2010" name="Genome Biol.">
        <title>Genome sequence of the necrotrophic plant pathogen Pythium ultimum reveals original pathogenicity mechanisms and effector repertoire.</title>
        <authorList>
            <person name="Levesque C.A."/>
            <person name="Brouwer H."/>
            <person name="Cano L."/>
            <person name="Hamilton J.P."/>
            <person name="Holt C."/>
            <person name="Huitema E."/>
            <person name="Raffaele S."/>
            <person name="Robideau G.P."/>
            <person name="Thines M."/>
            <person name="Win J."/>
            <person name="Zerillo M.M."/>
            <person name="Beakes G.W."/>
            <person name="Boore J.L."/>
            <person name="Busam D."/>
            <person name="Dumas B."/>
            <person name="Ferriera S."/>
            <person name="Fuerstenberg S.I."/>
            <person name="Gachon C.M."/>
            <person name="Gaulin E."/>
            <person name="Govers F."/>
            <person name="Grenville-Briggs L."/>
            <person name="Horner N."/>
            <person name="Hostetler J."/>
            <person name="Jiang R.H."/>
            <person name="Johnson J."/>
            <person name="Krajaejun T."/>
            <person name="Lin H."/>
            <person name="Meijer H.J."/>
            <person name="Moore B."/>
            <person name="Morris P."/>
            <person name="Phuntmart V."/>
            <person name="Puiu D."/>
            <person name="Shetty J."/>
            <person name="Stajich J.E."/>
            <person name="Tripathy S."/>
            <person name="Wawra S."/>
            <person name="van West P."/>
            <person name="Whitty B.R."/>
            <person name="Coutinho P.M."/>
            <person name="Henrissat B."/>
            <person name="Martin F."/>
            <person name="Thomas P.D."/>
            <person name="Tyler B.M."/>
            <person name="De Vries R.P."/>
            <person name="Kamoun S."/>
            <person name="Yandell M."/>
            <person name="Tisserat N."/>
            <person name="Buell C.R."/>
        </authorList>
    </citation>
    <scope>NUCLEOTIDE SEQUENCE</scope>
</reference>
<dbReference type="PROSITE" id="PS00632">
    <property type="entry name" value="RIBOSOMAL_S4"/>
    <property type="match status" value="1"/>
</dbReference>
<dbReference type="AlphaFoldDB" id="D8WJ67"/>
<dbReference type="Gene3D" id="3.10.290.10">
    <property type="entry name" value="RNA-binding S4 domain"/>
    <property type="match status" value="1"/>
</dbReference>
<evidence type="ECO:0000256" key="1">
    <source>
        <dbReference type="ARBA" id="ARBA00007465"/>
    </source>
</evidence>
<evidence type="ECO:0000256" key="4">
    <source>
        <dbReference type="ARBA" id="ARBA00022980"/>
    </source>
</evidence>
<dbReference type="EMBL" id="GU138662">
    <property type="protein sequence ID" value="ACZ43902.1"/>
    <property type="molecule type" value="Genomic_DNA"/>
</dbReference>
<protein>
    <submittedName>
        <fullName evidence="8">Ribosomal protein S4</fullName>
    </submittedName>
</protein>
<dbReference type="Pfam" id="PF01479">
    <property type="entry name" value="S4"/>
    <property type="match status" value="1"/>
</dbReference>
<dbReference type="SUPFAM" id="SSF55174">
    <property type="entry name" value="Alpha-L RNA-binding motif"/>
    <property type="match status" value="1"/>
</dbReference>
<dbReference type="InterPro" id="IPR018079">
    <property type="entry name" value="Ribosomal_uS4_CS"/>
</dbReference>
<geneLocation type="mitochondrion" evidence="8"/>
<dbReference type="EMBL" id="GU138662">
    <property type="protein sequence ID" value="ACZ43849.1"/>
    <property type="molecule type" value="Genomic_DNA"/>
</dbReference>
<proteinExistence type="inferred from homology"/>
<reference evidence="9" key="1">
    <citation type="submission" date="2009-10" db="EMBL/GenBank/DDBJ databases">
        <authorList>
            <person name="Martin F."/>
            <person name="Radmer L."/>
            <person name="Hamilton J."/>
            <person name="Buell C.R."/>
        </authorList>
    </citation>
    <scope>NUCLEOTIDE SEQUENCE</scope>
</reference>
<dbReference type="InterPro" id="IPR036986">
    <property type="entry name" value="S4_RNA-bd_sf"/>
</dbReference>
<dbReference type="GO" id="GO:0015935">
    <property type="term" value="C:small ribosomal subunit"/>
    <property type="evidence" value="ECO:0007669"/>
    <property type="project" value="TreeGrafter"/>
</dbReference>
<comment type="similarity">
    <text evidence="1">Belongs to the universal ribosomal protein uS4 family.</text>
</comment>
<keyword evidence="3 6" id="KW-0694">RNA-binding</keyword>
<sequence>MNKFRPRNKICFQNNENIHANLKISKLNKKKWNLFKKRLKYKKEIKPEKRNRFFQKRLFEKQQFKNFYGCIPEYQLKNLFSNLNKKDNKINTFKNFILLLESRLDINIVRLKLAKTVFQSKQLINHKKVKINDKIVSKPNFLLKKGDVISIID</sequence>
<evidence type="ECO:0000256" key="2">
    <source>
        <dbReference type="ARBA" id="ARBA00022730"/>
    </source>
</evidence>
<dbReference type="CDD" id="cd00165">
    <property type="entry name" value="S4"/>
    <property type="match status" value="1"/>
</dbReference>
<dbReference type="InterPro" id="IPR022801">
    <property type="entry name" value="Ribosomal_uS4"/>
</dbReference>
<name>D8WJ67_GLOUL</name>
<dbReference type="RefSeq" id="YP_003734867.1">
    <property type="nucleotide sequence ID" value="NC_014280.1"/>
</dbReference>
<keyword evidence="8" id="KW-0496">Mitochondrion</keyword>
<keyword evidence="4 8" id="KW-0689">Ribosomal protein</keyword>
<dbReference type="GO" id="GO:0019843">
    <property type="term" value="F:rRNA binding"/>
    <property type="evidence" value="ECO:0007669"/>
    <property type="project" value="UniProtKB-KW"/>
</dbReference>
<feature type="domain" description="RNA-binding S4" evidence="7">
    <location>
        <begin position="102"/>
        <end position="153"/>
    </location>
</feature>
<dbReference type="RefSeq" id="YP_003734814.1">
    <property type="nucleotide sequence ID" value="NC_014280.1"/>
</dbReference>
<dbReference type="EMBL" id="GU138663">
    <property type="protein sequence ID" value="ACZ44431.1"/>
    <property type="molecule type" value="Genomic_DNA"/>
</dbReference>
<dbReference type="GO" id="GO:0042274">
    <property type="term" value="P:ribosomal small subunit biogenesis"/>
    <property type="evidence" value="ECO:0007669"/>
    <property type="project" value="TreeGrafter"/>
</dbReference>